<evidence type="ECO:0000313" key="2">
    <source>
        <dbReference type="EMBL" id="CAF4232342.1"/>
    </source>
</evidence>
<proteinExistence type="predicted"/>
<protein>
    <submittedName>
        <fullName evidence="2">Uncharacterized protein</fullName>
    </submittedName>
</protein>
<name>A0A820DI91_9BILA</name>
<comment type="caution">
    <text evidence="2">The sequence shown here is derived from an EMBL/GenBank/DDBJ whole genome shotgun (WGS) entry which is preliminary data.</text>
</comment>
<evidence type="ECO:0000313" key="3">
    <source>
        <dbReference type="Proteomes" id="UP000663868"/>
    </source>
</evidence>
<evidence type="ECO:0000256" key="1">
    <source>
        <dbReference type="SAM" id="MobiDB-lite"/>
    </source>
</evidence>
<dbReference type="AlphaFoldDB" id="A0A820DI91"/>
<feature type="non-terminal residue" evidence="2">
    <location>
        <position position="1"/>
    </location>
</feature>
<gene>
    <name evidence="2" type="ORF">KXQ929_LOCUS41806</name>
</gene>
<sequence>MPGESVKKTTNDPIEIPEVYHAEETNDELDQEISYDEYKTQREAKKKDFSLKFPKFKTRKANEDTDSSYCNPYEWIYQKTNNDDNKWKHISHHIEEENVEKTISTLSSVDTHNFSDDDDDDQDQTDKNDEYLQRCMSPNQQQQLSLSGQS</sequence>
<reference evidence="2" key="1">
    <citation type="submission" date="2021-02" db="EMBL/GenBank/DDBJ databases">
        <authorList>
            <person name="Nowell W R."/>
        </authorList>
    </citation>
    <scope>NUCLEOTIDE SEQUENCE</scope>
</reference>
<accession>A0A820DI91</accession>
<organism evidence="2 3">
    <name type="scientific">Adineta steineri</name>
    <dbReference type="NCBI Taxonomy" id="433720"/>
    <lineage>
        <taxon>Eukaryota</taxon>
        <taxon>Metazoa</taxon>
        <taxon>Spiralia</taxon>
        <taxon>Gnathifera</taxon>
        <taxon>Rotifera</taxon>
        <taxon>Eurotatoria</taxon>
        <taxon>Bdelloidea</taxon>
        <taxon>Adinetida</taxon>
        <taxon>Adinetidae</taxon>
        <taxon>Adineta</taxon>
    </lineage>
</organism>
<dbReference type="EMBL" id="CAJOBB010009684">
    <property type="protein sequence ID" value="CAF4232342.1"/>
    <property type="molecule type" value="Genomic_DNA"/>
</dbReference>
<feature type="region of interest" description="Disordered" evidence="1">
    <location>
        <begin position="104"/>
        <end position="129"/>
    </location>
</feature>
<dbReference type="Proteomes" id="UP000663868">
    <property type="component" value="Unassembled WGS sequence"/>
</dbReference>